<dbReference type="InParanoid" id="A0A061FJF6"/>
<organism evidence="3 4">
    <name type="scientific">Theobroma cacao</name>
    <name type="common">Cacao</name>
    <name type="synonym">Cocoa</name>
    <dbReference type="NCBI Taxonomy" id="3641"/>
    <lineage>
        <taxon>Eukaryota</taxon>
        <taxon>Viridiplantae</taxon>
        <taxon>Streptophyta</taxon>
        <taxon>Embryophyta</taxon>
        <taxon>Tracheophyta</taxon>
        <taxon>Spermatophyta</taxon>
        <taxon>Magnoliopsida</taxon>
        <taxon>eudicotyledons</taxon>
        <taxon>Gunneridae</taxon>
        <taxon>Pentapetalae</taxon>
        <taxon>rosids</taxon>
        <taxon>malvids</taxon>
        <taxon>Malvales</taxon>
        <taxon>Malvaceae</taxon>
        <taxon>Byttnerioideae</taxon>
        <taxon>Theobroma</taxon>
    </lineage>
</organism>
<gene>
    <name evidence="3" type="ORF">TCM_035682</name>
</gene>
<sequence length="83" mass="8852">MTDATLKGSSEVSSELSRNMSSSSAISTVKETHSLQITQHKLNRANFLEWSQSVMLVIRGNGKLGYLTGTKATPKEGATGHSA</sequence>
<dbReference type="Pfam" id="PF14244">
    <property type="entry name" value="Retrotran_gag_3"/>
    <property type="match status" value="1"/>
</dbReference>
<reference evidence="3 4" key="1">
    <citation type="journal article" date="2013" name="Genome Biol.">
        <title>The genome sequence of the most widely cultivated cacao type and its use to identify candidate genes regulating pod color.</title>
        <authorList>
            <person name="Motamayor J.C."/>
            <person name="Mockaitis K."/>
            <person name="Schmutz J."/>
            <person name="Haiminen N."/>
            <person name="Iii D.L."/>
            <person name="Cornejo O."/>
            <person name="Findley S.D."/>
            <person name="Zheng P."/>
            <person name="Utro F."/>
            <person name="Royaert S."/>
            <person name="Saski C."/>
            <person name="Jenkins J."/>
            <person name="Podicheti R."/>
            <person name="Zhao M."/>
            <person name="Scheffler B.E."/>
            <person name="Stack J.C."/>
            <person name="Feltus F.A."/>
            <person name="Mustiga G.M."/>
            <person name="Amores F."/>
            <person name="Phillips W."/>
            <person name="Marelli J.P."/>
            <person name="May G.D."/>
            <person name="Shapiro H."/>
            <person name="Ma J."/>
            <person name="Bustamante C.D."/>
            <person name="Schnell R.J."/>
            <person name="Main D."/>
            <person name="Gilbert D."/>
            <person name="Parida L."/>
            <person name="Kuhn D.N."/>
        </authorList>
    </citation>
    <scope>NUCLEOTIDE SEQUENCE [LARGE SCALE GENOMIC DNA]</scope>
    <source>
        <strain evidence="4">cv. Matina 1-6</strain>
    </source>
</reference>
<evidence type="ECO:0000259" key="2">
    <source>
        <dbReference type="Pfam" id="PF14244"/>
    </source>
</evidence>
<evidence type="ECO:0000313" key="3">
    <source>
        <dbReference type="EMBL" id="EOY16802.1"/>
    </source>
</evidence>
<feature type="domain" description="Retrotransposon Copia-like N-terminal" evidence="2">
    <location>
        <begin position="31"/>
        <end position="75"/>
    </location>
</feature>
<dbReference type="Proteomes" id="UP000026915">
    <property type="component" value="Chromosome 8"/>
</dbReference>
<feature type="region of interest" description="Disordered" evidence="1">
    <location>
        <begin position="1"/>
        <end position="27"/>
    </location>
</feature>
<evidence type="ECO:0000256" key="1">
    <source>
        <dbReference type="SAM" id="MobiDB-lite"/>
    </source>
</evidence>
<dbReference type="EMBL" id="CM001886">
    <property type="protein sequence ID" value="EOY16802.1"/>
    <property type="molecule type" value="Genomic_DNA"/>
</dbReference>
<dbReference type="AlphaFoldDB" id="A0A061FJF6"/>
<protein>
    <recommendedName>
        <fullName evidence="2">Retrotransposon Copia-like N-terminal domain-containing protein</fullName>
    </recommendedName>
</protein>
<dbReference type="HOGENOM" id="CLU_2547186_0_0_1"/>
<keyword evidence="4" id="KW-1185">Reference proteome</keyword>
<name>A0A061FJF6_THECC</name>
<feature type="compositionally biased region" description="Low complexity" evidence="1">
    <location>
        <begin position="9"/>
        <end position="24"/>
    </location>
</feature>
<evidence type="ECO:0000313" key="4">
    <source>
        <dbReference type="Proteomes" id="UP000026915"/>
    </source>
</evidence>
<accession>A0A061FJF6</accession>
<dbReference type="Gramene" id="EOY16802">
    <property type="protein sequence ID" value="EOY16802"/>
    <property type="gene ID" value="TCM_035682"/>
</dbReference>
<dbReference type="InterPro" id="IPR029472">
    <property type="entry name" value="Copia-like_N"/>
</dbReference>
<proteinExistence type="predicted"/>